<dbReference type="AlphaFoldDB" id="A0A0A1TVW9"/>
<evidence type="ECO:0000313" key="3">
    <source>
        <dbReference type="EMBL" id="ELP84659.1"/>
    </source>
</evidence>
<dbReference type="KEGG" id="eiv:EIN_173240"/>
<dbReference type="Proteomes" id="UP000014680">
    <property type="component" value="Unassembled WGS sequence"/>
</dbReference>
<dbReference type="SMART" id="SM00324">
    <property type="entry name" value="RhoGAP"/>
    <property type="match status" value="1"/>
</dbReference>
<sequence>MNKVFGALLENAPQQDGVPRVVKELINYLTEKPVRLETEGIFRVPGKLADINEIKRLYDNNLPVDLSKYDVHTVAGALKTYFRELPDSLMKRENTGMILATIEMHDKFFDKKIKNIQVILSFLPILYYNTLKLLIHYLSLVVGASQVNKMNITNVSMIFAVNIFTGVNVAEMVDASSDCFSSTRFLIENWEKLFNDPKAPKPQANAQMKGKRPSTALGSSASSTTVVSSPSSPVLHKIPPSSLSPRGGVFVSHQKALSYSGSVVPPNKALPQRPAPPKKSAEHQLAHSTLSKSSYQLGTRPDASKTKVSKVTVKKVGLQNEENAKAQTERVNPYV</sequence>
<protein>
    <recommendedName>
        <fullName evidence="2">Rho-GAP domain-containing protein</fullName>
    </recommendedName>
</protein>
<dbReference type="PROSITE" id="PS50238">
    <property type="entry name" value="RHOGAP"/>
    <property type="match status" value="1"/>
</dbReference>
<gene>
    <name evidence="3" type="ORF">EIN_173240</name>
</gene>
<dbReference type="EMBL" id="KB207112">
    <property type="protein sequence ID" value="ELP84659.1"/>
    <property type="molecule type" value="Genomic_DNA"/>
</dbReference>
<dbReference type="SUPFAM" id="SSF48350">
    <property type="entry name" value="GTPase activation domain, GAP"/>
    <property type="match status" value="1"/>
</dbReference>
<dbReference type="RefSeq" id="XP_004184005.1">
    <property type="nucleotide sequence ID" value="XM_004183957.1"/>
</dbReference>
<dbReference type="VEuPathDB" id="AmoebaDB:EIN_173240"/>
<dbReference type="OrthoDB" id="19380at2759"/>
<evidence type="ECO:0000313" key="4">
    <source>
        <dbReference type="Proteomes" id="UP000014680"/>
    </source>
</evidence>
<dbReference type="Pfam" id="PF00620">
    <property type="entry name" value="RhoGAP"/>
    <property type="match status" value="1"/>
</dbReference>
<dbReference type="GeneID" id="14883595"/>
<feature type="compositionally biased region" description="Low complexity" evidence="1">
    <location>
        <begin position="213"/>
        <end position="235"/>
    </location>
</feature>
<dbReference type="Gene3D" id="1.10.555.10">
    <property type="entry name" value="Rho GTPase activation protein"/>
    <property type="match status" value="1"/>
</dbReference>
<organism evidence="3 4">
    <name type="scientific">Entamoeba invadens IP1</name>
    <dbReference type="NCBI Taxonomy" id="370355"/>
    <lineage>
        <taxon>Eukaryota</taxon>
        <taxon>Amoebozoa</taxon>
        <taxon>Evosea</taxon>
        <taxon>Archamoebae</taxon>
        <taxon>Mastigamoebida</taxon>
        <taxon>Entamoebidae</taxon>
        <taxon>Entamoeba</taxon>
    </lineage>
</organism>
<feature type="region of interest" description="Disordered" evidence="1">
    <location>
        <begin position="261"/>
        <end position="310"/>
    </location>
</feature>
<name>A0A0A1TVW9_ENTIV</name>
<reference evidence="3 4" key="1">
    <citation type="submission" date="2012-10" db="EMBL/GenBank/DDBJ databases">
        <authorList>
            <person name="Zafar N."/>
            <person name="Inman J."/>
            <person name="Hall N."/>
            <person name="Lorenzi H."/>
            <person name="Caler E."/>
        </authorList>
    </citation>
    <scope>NUCLEOTIDE SEQUENCE [LARGE SCALE GENOMIC DNA]</scope>
    <source>
        <strain evidence="3 4">IP1</strain>
    </source>
</reference>
<dbReference type="InterPro" id="IPR000198">
    <property type="entry name" value="RhoGAP_dom"/>
</dbReference>
<dbReference type="PANTHER" id="PTHR45808">
    <property type="entry name" value="RHO GTPASE-ACTIVATING PROTEIN 68F"/>
    <property type="match status" value="1"/>
</dbReference>
<keyword evidence="4" id="KW-1185">Reference proteome</keyword>
<accession>A0A0A1TVW9</accession>
<proteinExistence type="predicted"/>
<dbReference type="InterPro" id="IPR008936">
    <property type="entry name" value="Rho_GTPase_activation_prot"/>
</dbReference>
<dbReference type="GO" id="GO:0005737">
    <property type="term" value="C:cytoplasm"/>
    <property type="evidence" value="ECO:0007669"/>
    <property type="project" value="TreeGrafter"/>
</dbReference>
<evidence type="ECO:0000256" key="1">
    <source>
        <dbReference type="SAM" id="MobiDB-lite"/>
    </source>
</evidence>
<dbReference type="CDD" id="cd00159">
    <property type="entry name" value="RhoGAP"/>
    <property type="match status" value="1"/>
</dbReference>
<dbReference type="GO" id="GO:0005096">
    <property type="term" value="F:GTPase activator activity"/>
    <property type="evidence" value="ECO:0007669"/>
    <property type="project" value="TreeGrafter"/>
</dbReference>
<evidence type="ECO:0000259" key="2">
    <source>
        <dbReference type="PROSITE" id="PS50238"/>
    </source>
</evidence>
<feature type="compositionally biased region" description="Polar residues" evidence="1">
    <location>
        <begin position="286"/>
        <end position="297"/>
    </location>
</feature>
<feature type="domain" description="Rho-GAP" evidence="2">
    <location>
        <begin position="7"/>
        <end position="194"/>
    </location>
</feature>
<dbReference type="GO" id="GO:0007264">
    <property type="term" value="P:small GTPase-mediated signal transduction"/>
    <property type="evidence" value="ECO:0007669"/>
    <property type="project" value="TreeGrafter"/>
</dbReference>
<dbReference type="PANTHER" id="PTHR45808:SF2">
    <property type="entry name" value="RHO GTPASE-ACTIVATING PROTEIN 68F"/>
    <property type="match status" value="1"/>
</dbReference>
<feature type="region of interest" description="Disordered" evidence="1">
    <location>
        <begin position="197"/>
        <end position="247"/>
    </location>
</feature>